<evidence type="ECO:0000313" key="3">
    <source>
        <dbReference type="Proteomes" id="UP000652354"/>
    </source>
</evidence>
<dbReference type="SMART" id="SM00347">
    <property type="entry name" value="HTH_MARR"/>
    <property type="match status" value="1"/>
</dbReference>
<dbReference type="InterPro" id="IPR036388">
    <property type="entry name" value="WH-like_DNA-bd_sf"/>
</dbReference>
<dbReference type="AlphaFoldDB" id="A0A919Q460"/>
<dbReference type="EMBL" id="BONR01000002">
    <property type="protein sequence ID" value="GIG54576.1"/>
    <property type="molecule type" value="Genomic_DNA"/>
</dbReference>
<feature type="domain" description="HTH marR-type" evidence="1">
    <location>
        <begin position="19"/>
        <end position="157"/>
    </location>
</feature>
<dbReference type="GO" id="GO:0003700">
    <property type="term" value="F:DNA-binding transcription factor activity"/>
    <property type="evidence" value="ECO:0007669"/>
    <property type="project" value="InterPro"/>
</dbReference>
<dbReference type="Gene3D" id="1.10.10.10">
    <property type="entry name" value="Winged helix-like DNA-binding domain superfamily/Winged helix DNA-binding domain"/>
    <property type="match status" value="1"/>
</dbReference>
<gene>
    <name evidence="2" type="ORF">Dac01nite_13280</name>
</gene>
<dbReference type="PANTHER" id="PTHR33164">
    <property type="entry name" value="TRANSCRIPTIONAL REGULATOR, MARR FAMILY"/>
    <property type="match status" value="1"/>
</dbReference>
<reference evidence="2" key="1">
    <citation type="submission" date="2021-01" db="EMBL/GenBank/DDBJ databases">
        <title>Whole genome shotgun sequence of Demequina activiva NBRC 110675.</title>
        <authorList>
            <person name="Komaki H."/>
            <person name="Tamura T."/>
        </authorList>
    </citation>
    <scope>NUCLEOTIDE SEQUENCE</scope>
    <source>
        <strain evidence="2">NBRC 110675</strain>
    </source>
</reference>
<evidence type="ECO:0000313" key="2">
    <source>
        <dbReference type="EMBL" id="GIG54576.1"/>
    </source>
</evidence>
<keyword evidence="3" id="KW-1185">Reference proteome</keyword>
<dbReference type="InterPro" id="IPR000835">
    <property type="entry name" value="HTH_MarR-typ"/>
</dbReference>
<sequence length="169" mass="19046">MDAVEYFVQQWREERPDIDVEPMATIGRLSRMAALVQVRLDAVFAQHDLQSWEFDVLASLRRSGQPYSLTAGELDRTMMITSGTTTHRITRLEARGFVERVRDEDDRRVVHVLLTDAGRAVCDAVHQAHIDNERAILELMGADDRELLTRGLTALAEALGDVPPAPPKR</sequence>
<dbReference type="SUPFAM" id="SSF46785">
    <property type="entry name" value="Winged helix' DNA-binding domain"/>
    <property type="match status" value="1"/>
</dbReference>
<organism evidence="2 3">
    <name type="scientific">Demequina activiva</name>
    <dbReference type="NCBI Taxonomy" id="1582364"/>
    <lineage>
        <taxon>Bacteria</taxon>
        <taxon>Bacillati</taxon>
        <taxon>Actinomycetota</taxon>
        <taxon>Actinomycetes</taxon>
        <taxon>Micrococcales</taxon>
        <taxon>Demequinaceae</taxon>
        <taxon>Demequina</taxon>
    </lineage>
</organism>
<proteinExistence type="predicted"/>
<dbReference type="PROSITE" id="PS50995">
    <property type="entry name" value="HTH_MARR_2"/>
    <property type="match status" value="1"/>
</dbReference>
<dbReference type="Proteomes" id="UP000652354">
    <property type="component" value="Unassembled WGS sequence"/>
</dbReference>
<dbReference type="PANTHER" id="PTHR33164:SF104">
    <property type="entry name" value="TRANSCRIPTIONAL REGULATORY PROTEIN"/>
    <property type="match status" value="1"/>
</dbReference>
<protein>
    <submittedName>
        <fullName evidence="2">MarR family transcriptional regulator</fullName>
    </submittedName>
</protein>
<dbReference type="GO" id="GO:0006950">
    <property type="term" value="P:response to stress"/>
    <property type="evidence" value="ECO:0007669"/>
    <property type="project" value="TreeGrafter"/>
</dbReference>
<dbReference type="InterPro" id="IPR036390">
    <property type="entry name" value="WH_DNA-bd_sf"/>
</dbReference>
<comment type="caution">
    <text evidence="2">The sequence shown here is derived from an EMBL/GenBank/DDBJ whole genome shotgun (WGS) entry which is preliminary data.</text>
</comment>
<name>A0A919Q460_9MICO</name>
<dbReference type="InterPro" id="IPR039422">
    <property type="entry name" value="MarR/SlyA-like"/>
</dbReference>
<dbReference type="Pfam" id="PF01047">
    <property type="entry name" value="MarR"/>
    <property type="match status" value="1"/>
</dbReference>
<dbReference type="PRINTS" id="PR00598">
    <property type="entry name" value="HTHMARR"/>
</dbReference>
<evidence type="ECO:0000259" key="1">
    <source>
        <dbReference type="PROSITE" id="PS50995"/>
    </source>
</evidence>
<dbReference type="RefSeq" id="WP_203654733.1">
    <property type="nucleotide sequence ID" value="NZ_BONR01000002.1"/>
</dbReference>
<accession>A0A919Q460</accession>